<gene>
    <name evidence="2" type="ORF">MNB_SV-8-843</name>
</gene>
<sequence>MKYLSILLLFFSLLTNTVYAKEKKSKQDKDEQTIEELVKEIKSNPMNRRISINRLKIRLRNINIEIRRKIMLDLQHSLGGHTIQPAQHTSTEQVGHHQGTAQQTTPASTSATVPNTAPTSMPISMPTSIPTPTSVPTSMPTSIPAPTSVPTSMPTSMPAPTSVPTSMPTSMPAPTSIPHQMINTLFHKT</sequence>
<dbReference type="EMBL" id="FPHD01000050">
    <property type="protein sequence ID" value="SFV59389.1"/>
    <property type="molecule type" value="Genomic_DNA"/>
</dbReference>
<accession>A0A1W1C0S0</accession>
<evidence type="ECO:0000313" key="2">
    <source>
        <dbReference type="EMBL" id="SFV59389.1"/>
    </source>
</evidence>
<evidence type="ECO:0000256" key="1">
    <source>
        <dbReference type="SAM" id="MobiDB-lite"/>
    </source>
</evidence>
<name>A0A1W1C0S0_9ZZZZ</name>
<reference evidence="2" key="1">
    <citation type="submission" date="2016-10" db="EMBL/GenBank/DDBJ databases">
        <authorList>
            <person name="de Groot N.N."/>
        </authorList>
    </citation>
    <scope>NUCLEOTIDE SEQUENCE</scope>
</reference>
<proteinExistence type="predicted"/>
<organism evidence="2">
    <name type="scientific">hydrothermal vent metagenome</name>
    <dbReference type="NCBI Taxonomy" id="652676"/>
    <lineage>
        <taxon>unclassified sequences</taxon>
        <taxon>metagenomes</taxon>
        <taxon>ecological metagenomes</taxon>
    </lineage>
</organism>
<feature type="region of interest" description="Disordered" evidence="1">
    <location>
        <begin position="87"/>
        <end position="177"/>
    </location>
</feature>
<feature type="compositionally biased region" description="Low complexity" evidence="1">
    <location>
        <begin position="98"/>
        <end position="176"/>
    </location>
</feature>
<dbReference type="AlphaFoldDB" id="A0A1W1C0S0"/>
<protein>
    <submittedName>
        <fullName evidence="2">Uncharacterized protein</fullName>
    </submittedName>
</protein>